<evidence type="ECO:0000313" key="5">
    <source>
        <dbReference type="EMBL" id="CAE6750788.1"/>
    </source>
</evidence>
<dbReference type="CDD" id="cd07385">
    <property type="entry name" value="MPP_YkuE_C"/>
    <property type="match status" value="1"/>
</dbReference>
<evidence type="ECO:0000313" key="6">
    <source>
        <dbReference type="Proteomes" id="UP000673821"/>
    </source>
</evidence>
<dbReference type="InterPro" id="IPR029052">
    <property type="entry name" value="Metallo-depent_PP-like"/>
</dbReference>
<feature type="domain" description="Calcineurin-like phosphoesterase" evidence="4">
    <location>
        <begin position="213"/>
        <end position="381"/>
    </location>
</feature>
<evidence type="ECO:0000256" key="2">
    <source>
        <dbReference type="ARBA" id="ARBA00022801"/>
    </source>
</evidence>
<feature type="transmembrane region" description="Helical" evidence="3">
    <location>
        <begin position="89"/>
        <end position="110"/>
    </location>
</feature>
<sequence length="441" mass="48424">MDVFGPPRKQIWRRRQGVAHVGRMVRLVRYFMIAVREPPPLLRSCRPLPASILSMRRSSFLVRFILIGILLHIYVGFRLIPDMPVSTTGRWLCALWLVLSIFLIPLGMLARTIKQQPLSDRLAWVGLLAMGFFSSLLVLTFARDLALASLLTVDAIWPNTIAIAHWRIGSAAAVPLLALLSTLVGLFNARRRAKVVTIEVPIDDLPPALDGFTIVQISDIHVGPTIKGRYVDAIVDAVNRLKPDLIAVTGDVVDGSVPQLTRHTQPLSRLSARHGAFLVTGNHEYYAGANAWIDEFRRLGLNVLLNEHVIVEHDGARAVIAGVTDYSAGHHDPLHRSDPVAALAGAPGDVLIKVLLAHQPRSAEAAAAAGFTLQLSGHTHGGQFFPWNFFVRLQQPFTAGLARLNGLWVYTSRGTGYWGPPKRLGAPSEITRLRLVPGEPD</sequence>
<organism evidence="5 6">
    <name type="scientific">Paraburkholderia nemoris</name>
    <dbReference type="NCBI Taxonomy" id="2793076"/>
    <lineage>
        <taxon>Bacteria</taxon>
        <taxon>Pseudomonadati</taxon>
        <taxon>Pseudomonadota</taxon>
        <taxon>Betaproteobacteria</taxon>
        <taxon>Burkholderiales</taxon>
        <taxon>Burkholderiaceae</taxon>
        <taxon>Paraburkholderia</taxon>
    </lineage>
</organism>
<feature type="transmembrane region" description="Helical" evidence="3">
    <location>
        <begin position="122"/>
        <end position="142"/>
    </location>
</feature>
<gene>
    <name evidence="5" type="ORF">R69776_02910</name>
</gene>
<proteinExistence type="predicted"/>
<dbReference type="PANTHER" id="PTHR31302:SF31">
    <property type="entry name" value="PHOSPHODIESTERASE YAEI"/>
    <property type="match status" value="1"/>
</dbReference>
<evidence type="ECO:0000256" key="1">
    <source>
        <dbReference type="ARBA" id="ARBA00022723"/>
    </source>
</evidence>
<keyword evidence="3" id="KW-0472">Membrane</keyword>
<keyword evidence="2" id="KW-0378">Hydrolase</keyword>
<comment type="caution">
    <text evidence="5">The sequence shown here is derived from an EMBL/GenBank/DDBJ whole genome shotgun (WGS) entry which is preliminary data.</text>
</comment>
<evidence type="ECO:0000256" key="3">
    <source>
        <dbReference type="SAM" id="Phobius"/>
    </source>
</evidence>
<dbReference type="InterPro" id="IPR004843">
    <property type="entry name" value="Calcineurin-like_PHP"/>
</dbReference>
<evidence type="ECO:0000259" key="4">
    <source>
        <dbReference type="Pfam" id="PF00149"/>
    </source>
</evidence>
<keyword evidence="3" id="KW-0812">Transmembrane</keyword>
<dbReference type="Pfam" id="PF00149">
    <property type="entry name" value="Metallophos"/>
    <property type="match status" value="1"/>
</dbReference>
<feature type="transmembrane region" description="Helical" evidence="3">
    <location>
        <begin position="162"/>
        <end position="187"/>
    </location>
</feature>
<dbReference type="EMBL" id="CAJNBH010000008">
    <property type="protein sequence ID" value="CAE6750788.1"/>
    <property type="molecule type" value="Genomic_DNA"/>
</dbReference>
<dbReference type="Proteomes" id="UP000673821">
    <property type="component" value="Unassembled WGS sequence"/>
</dbReference>
<accession>A0ABN7LHL1</accession>
<dbReference type="InterPro" id="IPR051158">
    <property type="entry name" value="Metallophosphoesterase_sf"/>
</dbReference>
<protein>
    <recommendedName>
        <fullName evidence="4">Calcineurin-like phosphoesterase domain-containing protein</fullName>
    </recommendedName>
</protein>
<keyword evidence="3" id="KW-1133">Transmembrane helix</keyword>
<dbReference type="SUPFAM" id="SSF56300">
    <property type="entry name" value="Metallo-dependent phosphatases"/>
    <property type="match status" value="1"/>
</dbReference>
<feature type="transmembrane region" description="Helical" evidence="3">
    <location>
        <begin position="60"/>
        <end position="77"/>
    </location>
</feature>
<dbReference type="Gene3D" id="3.60.21.10">
    <property type="match status" value="1"/>
</dbReference>
<keyword evidence="6" id="KW-1185">Reference proteome</keyword>
<reference evidence="5 6" key="1">
    <citation type="submission" date="2021-02" db="EMBL/GenBank/DDBJ databases">
        <authorList>
            <person name="Vanwijnsberghe S."/>
        </authorList>
    </citation>
    <scope>NUCLEOTIDE SEQUENCE [LARGE SCALE GENOMIC DNA]</scope>
    <source>
        <strain evidence="5 6">R-69776</strain>
    </source>
</reference>
<keyword evidence="1" id="KW-0479">Metal-binding</keyword>
<dbReference type="PANTHER" id="PTHR31302">
    <property type="entry name" value="TRANSMEMBRANE PROTEIN WITH METALLOPHOSPHOESTERASE DOMAIN-RELATED"/>
    <property type="match status" value="1"/>
</dbReference>
<name>A0ABN7LHL1_9BURK</name>